<proteinExistence type="predicted"/>
<accession>Q3AS01</accession>
<organism evidence="2">
    <name type="scientific">Chlorobium chlorochromatii (strain CaD3)</name>
    <dbReference type="NCBI Taxonomy" id="340177"/>
    <lineage>
        <taxon>Bacteria</taxon>
        <taxon>Pseudomonadati</taxon>
        <taxon>Chlorobiota</taxon>
        <taxon>Chlorobiia</taxon>
        <taxon>Chlorobiales</taxon>
        <taxon>Chlorobiaceae</taxon>
        <taxon>Chlorobium/Pelodictyon group</taxon>
        <taxon>Chlorobium</taxon>
    </lineage>
</organism>
<dbReference type="Gene3D" id="1.20.144.10">
    <property type="entry name" value="Phosphatidic acid phosphatase type 2/haloperoxidase"/>
    <property type="match status" value="1"/>
</dbReference>
<dbReference type="STRING" id="340177.Cag_0961"/>
<sequence length="166" mass="17477">MLALLIPKTTVAADGVERAGSAIRLLIPATGAAMALVRHDDDGLGQLAASGAIAVGVTTGLKYAIPATRPDGDDHSFPSMHTAIAFSSAEFIRARYGWNYGIPAYVAATFVGYSRVVSDRHYTRDVLAGALIGIGSSALLTTPYKNVQVQAELSTHFTGTHIVYAW</sequence>
<dbReference type="AlphaFoldDB" id="Q3AS01"/>
<dbReference type="Pfam" id="PF01569">
    <property type="entry name" value="PAP2"/>
    <property type="match status" value="1"/>
</dbReference>
<dbReference type="EMBL" id="CP000108">
    <property type="protein sequence ID" value="ABB28224.1"/>
    <property type="molecule type" value="Genomic_DNA"/>
</dbReference>
<dbReference type="PANTHER" id="PTHR14969">
    <property type="entry name" value="SPHINGOSINE-1-PHOSPHATE PHOSPHOHYDROLASE"/>
    <property type="match status" value="1"/>
</dbReference>
<dbReference type="SMART" id="SM00014">
    <property type="entry name" value="acidPPc"/>
    <property type="match status" value="1"/>
</dbReference>
<dbReference type="InterPro" id="IPR036938">
    <property type="entry name" value="PAP2/HPO_sf"/>
</dbReference>
<evidence type="ECO:0000259" key="1">
    <source>
        <dbReference type="SMART" id="SM00014"/>
    </source>
</evidence>
<reference evidence="2" key="1">
    <citation type="submission" date="2005-08" db="EMBL/GenBank/DDBJ databases">
        <title>Complete sequence of Chlorobium chlorochromatii CaD3.</title>
        <authorList>
            <person name="Copeland A."/>
            <person name="Lucas S."/>
            <person name="Lapidus A."/>
            <person name="Barry K."/>
            <person name="Detter J.C."/>
            <person name="Glavina T."/>
            <person name="Hammon N."/>
            <person name="Israni S."/>
            <person name="Pitluck S."/>
            <person name="Bryant D."/>
            <person name="Schmutz J."/>
            <person name="Larimer F."/>
            <person name="Land M."/>
            <person name="Kyrpides N."/>
            <person name="Ivanova N."/>
            <person name="Richardson P."/>
        </authorList>
    </citation>
    <scope>NUCLEOTIDE SEQUENCE [LARGE SCALE GENOMIC DNA]</scope>
    <source>
        <strain evidence="2">CaD3</strain>
    </source>
</reference>
<dbReference type="KEGG" id="cch:Cag_0961"/>
<dbReference type="InterPro" id="IPR000326">
    <property type="entry name" value="PAP2/HPO"/>
</dbReference>
<dbReference type="PANTHER" id="PTHR14969:SF13">
    <property type="entry name" value="AT30094P"/>
    <property type="match status" value="1"/>
</dbReference>
<name>Q3AS01_CHLCH</name>
<dbReference type="OrthoDB" id="9773582at2"/>
<dbReference type="HOGENOM" id="CLU_106650_2_0_10"/>
<feature type="domain" description="Phosphatidic acid phosphatase type 2/haloperoxidase" evidence="1">
    <location>
        <begin position="45"/>
        <end position="141"/>
    </location>
</feature>
<dbReference type="eggNOG" id="COG0671">
    <property type="taxonomic scope" value="Bacteria"/>
</dbReference>
<gene>
    <name evidence="2" type="ordered locus">Cag_0961</name>
</gene>
<dbReference type="SUPFAM" id="SSF48317">
    <property type="entry name" value="Acid phosphatase/Vanadium-dependent haloperoxidase"/>
    <property type="match status" value="1"/>
</dbReference>
<protein>
    <submittedName>
        <fullName evidence="2">Phosphoesterase, PA-phosphatase related protein</fullName>
    </submittedName>
</protein>
<dbReference type="CDD" id="cd03394">
    <property type="entry name" value="PAP2_like_5"/>
    <property type="match status" value="1"/>
</dbReference>
<evidence type="ECO:0000313" key="2">
    <source>
        <dbReference type="EMBL" id="ABB28224.1"/>
    </source>
</evidence>